<evidence type="ECO:0000256" key="12">
    <source>
        <dbReference type="ARBA" id="ARBA00023027"/>
    </source>
</evidence>
<dbReference type="GO" id="GO:0006120">
    <property type="term" value="P:mitochondrial electron transport, NADH to ubiquinone"/>
    <property type="evidence" value="ECO:0007669"/>
    <property type="project" value="TreeGrafter"/>
</dbReference>
<evidence type="ECO:0000313" key="20">
    <source>
        <dbReference type="EMBL" id="QVX31183.1"/>
    </source>
</evidence>
<keyword evidence="8" id="KW-0999">Mitochondrion inner membrane</keyword>
<keyword evidence="12" id="KW-0520">NAD</keyword>
<evidence type="ECO:0000256" key="5">
    <source>
        <dbReference type="ARBA" id="ARBA00022448"/>
    </source>
</evidence>
<feature type="domain" description="NADH:quinone oxidoreductase/Mrp antiporter transmembrane" evidence="19">
    <location>
        <begin position="23"/>
        <end position="276"/>
    </location>
</feature>
<protein>
    <recommendedName>
        <fullName evidence="4">NADH-ubiquinone oxidoreductase chain 2</fullName>
        <ecNumber evidence="3">7.1.1.2</ecNumber>
    </recommendedName>
    <alternativeName>
        <fullName evidence="16">NADH dehydrogenase subunit 2</fullName>
    </alternativeName>
</protein>
<dbReference type="GO" id="GO:0005743">
    <property type="term" value="C:mitochondrial inner membrane"/>
    <property type="evidence" value="ECO:0007669"/>
    <property type="project" value="UniProtKB-SubCell"/>
</dbReference>
<geneLocation type="mitochondrion" evidence="20"/>
<evidence type="ECO:0000256" key="10">
    <source>
        <dbReference type="ARBA" id="ARBA00022982"/>
    </source>
</evidence>
<dbReference type="InterPro" id="IPR001750">
    <property type="entry name" value="ND/Mrp_TM"/>
</dbReference>
<proteinExistence type="inferred from homology"/>
<feature type="transmembrane region" description="Helical" evidence="18">
    <location>
        <begin position="197"/>
        <end position="215"/>
    </location>
</feature>
<evidence type="ECO:0000256" key="4">
    <source>
        <dbReference type="ARBA" id="ARBA00021008"/>
    </source>
</evidence>
<evidence type="ECO:0000256" key="8">
    <source>
        <dbReference type="ARBA" id="ARBA00022792"/>
    </source>
</evidence>
<comment type="similarity">
    <text evidence="2">Belongs to the complex I subunit 2 family.</text>
</comment>
<evidence type="ECO:0000256" key="15">
    <source>
        <dbReference type="ARBA" id="ARBA00023136"/>
    </source>
</evidence>
<accession>A0A8E7IWU7</accession>
<evidence type="ECO:0000256" key="16">
    <source>
        <dbReference type="ARBA" id="ARBA00031028"/>
    </source>
</evidence>
<feature type="transmembrane region" description="Helical" evidence="18">
    <location>
        <begin position="57"/>
        <end position="76"/>
    </location>
</feature>
<feature type="transmembrane region" description="Helical" evidence="18">
    <location>
        <begin position="261"/>
        <end position="284"/>
    </location>
</feature>
<name>A0A8E7IWU7_9ANNE</name>
<evidence type="ECO:0000256" key="17">
    <source>
        <dbReference type="ARBA" id="ARBA00049551"/>
    </source>
</evidence>
<dbReference type="AlphaFoldDB" id="A0A8E7IWU7"/>
<evidence type="ECO:0000256" key="1">
    <source>
        <dbReference type="ARBA" id="ARBA00004448"/>
    </source>
</evidence>
<comment type="subcellular location">
    <subcellularLocation>
        <location evidence="1">Mitochondrion inner membrane</location>
        <topology evidence="1">Multi-pass membrane protein</topology>
    </subcellularLocation>
</comment>
<feature type="transmembrane region" description="Helical" evidence="18">
    <location>
        <begin position="235"/>
        <end position="252"/>
    </location>
</feature>
<keyword evidence="11 18" id="KW-1133">Transmembrane helix</keyword>
<gene>
    <name evidence="20" type="primary">ND2</name>
</gene>
<feature type="transmembrane region" description="Helical" evidence="18">
    <location>
        <begin position="304"/>
        <end position="328"/>
    </location>
</feature>
<evidence type="ECO:0000256" key="13">
    <source>
        <dbReference type="ARBA" id="ARBA00023075"/>
    </source>
</evidence>
<keyword evidence="13" id="KW-0830">Ubiquinone</keyword>
<evidence type="ECO:0000256" key="3">
    <source>
        <dbReference type="ARBA" id="ARBA00012944"/>
    </source>
</evidence>
<keyword evidence="14 20" id="KW-0496">Mitochondrion</keyword>
<feature type="transmembrane region" description="Helical" evidence="18">
    <location>
        <begin position="88"/>
        <end position="109"/>
    </location>
</feature>
<dbReference type="InterPro" id="IPR050175">
    <property type="entry name" value="Complex_I_Subunit_2"/>
</dbReference>
<dbReference type="EMBL" id="MW794261">
    <property type="protein sequence ID" value="QVX31183.1"/>
    <property type="molecule type" value="Genomic_DNA"/>
</dbReference>
<evidence type="ECO:0000256" key="9">
    <source>
        <dbReference type="ARBA" id="ARBA00022967"/>
    </source>
</evidence>
<evidence type="ECO:0000256" key="6">
    <source>
        <dbReference type="ARBA" id="ARBA00022660"/>
    </source>
</evidence>
<evidence type="ECO:0000256" key="14">
    <source>
        <dbReference type="ARBA" id="ARBA00023128"/>
    </source>
</evidence>
<evidence type="ECO:0000259" key="19">
    <source>
        <dbReference type="Pfam" id="PF00361"/>
    </source>
</evidence>
<dbReference type="Pfam" id="PF00361">
    <property type="entry name" value="Proton_antipo_M"/>
    <property type="match status" value="1"/>
</dbReference>
<dbReference type="PANTHER" id="PTHR46552:SF1">
    <property type="entry name" value="NADH-UBIQUINONE OXIDOREDUCTASE CHAIN 2"/>
    <property type="match status" value="1"/>
</dbReference>
<evidence type="ECO:0000256" key="7">
    <source>
        <dbReference type="ARBA" id="ARBA00022692"/>
    </source>
</evidence>
<keyword evidence="10" id="KW-0249">Electron transport</keyword>
<evidence type="ECO:0000256" key="18">
    <source>
        <dbReference type="SAM" id="Phobius"/>
    </source>
</evidence>
<evidence type="ECO:0000256" key="2">
    <source>
        <dbReference type="ARBA" id="ARBA00007012"/>
    </source>
</evidence>
<keyword evidence="9" id="KW-1278">Translocase</keyword>
<keyword evidence="5" id="KW-0813">Transport</keyword>
<sequence>MPFISLFSSSLCLGTILALSSPYWLFIWLGLELNLMSFVPLLSSNTPPSTSPAAMKYFLAQALGSGLLLLGAFLSLPNFYLTTPLNVMTLPLLLGILIKLGLPPCHFWFPSVAAMISWPMCTLLITWQKLAPLLILCFILTPKLHFTTILIIMLSAFLGGIGGLVQTQLRPLLAYSSIGHLSWMLSASMVSKTICSLYLLTYIMISLPLMLLLWISTSIHSMMTPLTITSSSPYMFILLLSLSGFPPFLGFFPKWLVIESLALISIPIILIILAGALINLYYYLNLSFLCLLSPYSPPLFQTPTPSLFIPISLFSTLTLGIAPITFLIL</sequence>
<evidence type="ECO:0000256" key="11">
    <source>
        <dbReference type="ARBA" id="ARBA00022989"/>
    </source>
</evidence>
<keyword evidence="7 18" id="KW-0812">Transmembrane</keyword>
<keyword evidence="6" id="KW-0679">Respiratory chain</keyword>
<feature type="transmembrane region" description="Helical" evidence="18">
    <location>
        <begin position="146"/>
        <end position="166"/>
    </location>
</feature>
<dbReference type="GO" id="GO:0008137">
    <property type="term" value="F:NADH dehydrogenase (ubiquinone) activity"/>
    <property type="evidence" value="ECO:0007669"/>
    <property type="project" value="UniProtKB-EC"/>
</dbReference>
<dbReference type="PANTHER" id="PTHR46552">
    <property type="entry name" value="NADH-UBIQUINONE OXIDOREDUCTASE CHAIN 2"/>
    <property type="match status" value="1"/>
</dbReference>
<reference evidence="20" key="1">
    <citation type="journal article" date="2021" name="Sci. Rep.">
        <title>Morphological convergence and adaptation in cave and pelagic scale worms (Polynoidae, Annelida).</title>
        <authorList>
            <person name="Gonzalez B.C."/>
            <person name="Martinez A."/>
            <person name="Worsaae K."/>
            <person name="Osborn K.J."/>
        </authorList>
    </citation>
    <scope>NUCLEOTIDE SEQUENCE</scope>
</reference>
<organism evidence="20">
    <name type="scientific">Pelagomacellicephala iliffei</name>
    <dbReference type="NCBI Taxonomy" id="1960706"/>
    <lineage>
        <taxon>Eukaryota</taxon>
        <taxon>Metazoa</taxon>
        <taxon>Spiralia</taxon>
        <taxon>Lophotrochozoa</taxon>
        <taxon>Annelida</taxon>
        <taxon>Polychaeta</taxon>
        <taxon>Errantia</taxon>
        <taxon>Phyllodocida</taxon>
        <taxon>Polynoidae</taxon>
        <taxon>Pelagomacellicephala</taxon>
    </lineage>
</organism>
<keyword evidence="15 18" id="KW-0472">Membrane</keyword>
<dbReference type="EC" id="7.1.1.2" evidence="3"/>
<comment type="catalytic activity">
    <reaction evidence="17">
        <text>a ubiquinone + NADH + 5 H(+)(in) = a ubiquinol + NAD(+) + 4 H(+)(out)</text>
        <dbReference type="Rhea" id="RHEA:29091"/>
        <dbReference type="Rhea" id="RHEA-COMP:9565"/>
        <dbReference type="Rhea" id="RHEA-COMP:9566"/>
        <dbReference type="ChEBI" id="CHEBI:15378"/>
        <dbReference type="ChEBI" id="CHEBI:16389"/>
        <dbReference type="ChEBI" id="CHEBI:17976"/>
        <dbReference type="ChEBI" id="CHEBI:57540"/>
        <dbReference type="ChEBI" id="CHEBI:57945"/>
        <dbReference type="EC" id="7.1.1.2"/>
    </reaction>
</comment>